<accession>A0A162ZQ48</accession>
<comment type="caution">
    <text evidence="1">The sequence shown here is derived from an EMBL/GenBank/DDBJ whole genome shotgun (WGS) entry which is preliminary data.</text>
</comment>
<keyword evidence="2" id="KW-1185">Reference proteome</keyword>
<name>A0A162ZQ48_MUCCL</name>
<dbReference type="VEuPathDB" id="FungiDB:MUCCIDRAFT_107758"/>
<evidence type="ECO:0000313" key="1">
    <source>
        <dbReference type="EMBL" id="OAD07157.1"/>
    </source>
</evidence>
<proteinExistence type="predicted"/>
<dbReference type="Proteomes" id="UP000077051">
    <property type="component" value="Unassembled WGS sequence"/>
</dbReference>
<evidence type="ECO:0000313" key="2">
    <source>
        <dbReference type="Proteomes" id="UP000077051"/>
    </source>
</evidence>
<organism evidence="1 2">
    <name type="scientific">Mucor lusitanicus CBS 277.49</name>
    <dbReference type="NCBI Taxonomy" id="747725"/>
    <lineage>
        <taxon>Eukaryota</taxon>
        <taxon>Fungi</taxon>
        <taxon>Fungi incertae sedis</taxon>
        <taxon>Mucoromycota</taxon>
        <taxon>Mucoromycotina</taxon>
        <taxon>Mucoromycetes</taxon>
        <taxon>Mucorales</taxon>
        <taxon>Mucorineae</taxon>
        <taxon>Mucoraceae</taxon>
        <taxon>Mucor</taxon>
    </lineage>
</organism>
<reference evidence="1 2" key="1">
    <citation type="submission" date="2015-06" db="EMBL/GenBank/DDBJ databases">
        <title>Expansion of signal transduction pathways in fungi by whole-genome duplication.</title>
        <authorList>
            <consortium name="DOE Joint Genome Institute"/>
            <person name="Corrochano L.M."/>
            <person name="Kuo A."/>
            <person name="Marcet-Houben M."/>
            <person name="Polaino S."/>
            <person name="Salamov A."/>
            <person name="Villalobos J.M."/>
            <person name="Alvarez M.I."/>
            <person name="Avalos J."/>
            <person name="Benito E.P."/>
            <person name="Benoit I."/>
            <person name="Burger G."/>
            <person name="Camino L.P."/>
            <person name="Canovas D."/>
            <person name="Cerda-Olmedo E."/>
            <person name="Cheng J.-F."/>
            <person name="Dominguez A."/>
            <person name="Elias M."/>
            <person name="Eslava A.P."/>
            <person name="Glaser F."/>
            <person name="Grimwood J."/>
            <person name="Gutierrez G."/>
            <person name="Heitman J."/>
            <person name="Henrissat B."/>
            <person name="Iturriaga E.A."/>
            <person name="Lang B.F."/>
            <person name="Lavin J.L."/>
            <person name="Lee S."/>
            <person name="Li W."/>
            <person name="Lindquist E."/>
            <person name="Lopez-Garcia S."/>
            <person name="Luque E.M."/>
            <person name="Marcos A.T."/>
            <person name="Martin J."/>
            <person name="Mccluskey K."/>
            <person name="Medina H.R."/>
            <person name="Miralles-Duran A."/>
            <person name="Miyazaki A."/>
            <person name="Munoz-Torres E."/>
            <person name="Oguiza J.A."/>
            <person name="Ohm R."/>
            <person name="Olmedo M."/>
            <person name="Orejas M."/>
            <person name="Ortiz-Castellanos L."/>
            <person name="Pisabarro A.G."/>
            <person name="Rodriguez-Romero J."/>
            <person name="Ruiz-Herrera J."/>
            <person name="Ruiz-Vazquez R."/>
            <person name="Sanz C."/>
            <person name="Schackwitz W."/>
            <person name="Schmutz J."/>
            <person name="Shahriari M."/>
            <person name="Shelest E."/>
            <person name="Silva-Franco F."/>
            <person name="Soanes D."/>
            <person name="Syed K."/>
            <person name="Tagua V.G."/>
            <person name="Talbot N.J."/>
            <person name="Thon M."/>
            <person name="De Vries R.P."/>
            <person name="Wiebenga A."/>
            <person name="Yadav J.S."/>
            <person name="Braun E.L."/>
            <person name="Baker S."/>
            <person name="Garre V."/>
            <person name="Horwitz B."/>
            <person name="Torres-Martinez S."/>
            <person name="Idnurm A."/>
            <person name="Herrera-Estrella A."/>
            <person name="Gabaldon T."/>
            <person name="Grigoriev I.V."/>
        </authorList>
    </citation>
    <scope>NUCLEOTIDE SEQUENCE [LARGE SCALE GENOMIC DNA]</scope>
    <source>
        <strain evidence="1 2">CBS 277.49</strain>
    </source>
</reference>
<dbReference type="OrthoDB" id="2238225at2759"/>
<dbReference type="AlphaFoldDB" id="A0A162ZQ48"/>
<sequence length="194" mass="21883">MTIDGDRLTSSIYIRNQQQAVVATTRLLRQYYKVDSCNLWSFHSKQMFDVGFFPVSPANVDAHPSVSSLALKLQSFIISSFATRQVDQENLHLLLLKVKDDNAFLKKSIKVDGFNGDSFSALHNTMDQTGKWKDTMKMLKMLEAGEISLGRSKKEIIENKKMALSVGQRGFFKALSDINDKNAKIAKSKMVLLE</sequence>
<dbReference type="EMBL" id="AMYB01000002">
    <property type="protein sequence ID" value="OAD07157.1"/>
    <property type="molecule type" value="Genomic_DNA"/>
</dbReference>
<gene>
    <name evidence="1" type="ORF">MUCCIDRAFT_107758</name>
</gene>
<protein>
    <submittedName>
        <fullName evidence="1">Uncharacterized protein</fullName>
    </submittedName>
</protein>